<name>A0A9X1WYW7_9SPHI</name>
<evidence type="ECO:0000313" key="1">
    <source>
        <dbReference type="EMBL" id="MCJ8208074.1"/>
    </source>
</evidence>
<sequence>MNKPCLSFIAFLLFTKFTNGQVYDRHIFIGQQRDSVQALVAAEVQIHYGAGGYLTKVTASTEDYKGKAVAVILCKENVLIEGIEKGLQICTRYVIQNDTVAIIRTQFYNLSLQELIALLRPGRTNVSGYYFDPGYHIYHKIYIDAAGVTTDDQFATVWERLPIGVAENLRLLLKKW</sequence>
<comment type="caution">
    <text evidence="1">The sequence shown here is derived from an EMBL/GenBank/DDBJ whole genome shotgun (WGS) entry which is preliminary data.</text>
</comment>
<dbReference type="Proteomes" id="UP001139450">
    <property type="component" value="Unassembled WGS sequence"/>
</dbReference>
<gene>
    <name evidence="1" type="ORF">MUY27_00045</name>
</gene>
<dbReference type="EMBL" id="JALJEJ010000001">
    <property type="protein sequence ID" value="MCJ8208074.1"/>
    <property type="molecule type" value="Genomic_DNA"/>
</dbReference>
<keyword evidence="2" id="KW-1185">Reference proteome</keyword>
<organism evidence="1 2">
    <name type="scientific">Mucilaginibacter straminoryzae</name>
    <dbReference type="NCBI Taxonomy" id="2932774"/>
    <lineage>
        <taxon>Bacteria</taxon>
        <taxon>Pseudomonadati</taxon>
        <taxon>Bacteroidota</taxon>
        <taxon>Sphingobacteriia</taxon>
        <taxon>Sphingobacteriales</taxon>
        <taxon>Sphingobacteriaceae</taxon>
        <taxon>Mucilaginibacter</taxon>
    </lineage>
</organism>
<proteinExistence type="predicted"/>
<dbReference type="AlphaFoldDB" id="A0A9X1WYW7"/>
<protein>
    <submittedName>
        <fullName evidence="1">Uncharacterized protein</fullName>
    </submittedName>
</protein>
<accession>A0A9X1WYW7</accession>
<dbReference type="RefSeq" id="WP_245127912.1">
    <property type="nucleotide sequence ID" value="NZ_JALJEJ010000001.1"/>
</dbReference>
<evidence type="ECO:0000313" key="2">
    <source>
        <dbReference type="Proteomes" id="UP001139450"/>
    </source>
</evidence>
<reference evidence="1" key="1">
    <citation type="submission" date="2022-04" db="EMBL/GenBank/DDBJ databases">
        <title>Mucilaginibacter sp. RS28 isolated from freshwater.</title>
        <authorList>
            <person name="Ko S.-R."/>
        </authorList>
    </citation>
    <scope>NUCLEOTIDE SEQUENCE</scope>
    <source>
        <strain evidence="1">RS28</strain>
    </source>
</reference>